<evidence type="ECO:0000313" key="3">
    <source>
        <dbReference type="EMBL" id="TFD95623.1"/>
    </source>
</evidence>
<keyword evidence="4" id="KW-1185">Reference proteome</keyword>
<evidence type="ECO:0000256" key="1">
    <source>
        <dbReference type="SAM" id="SignalP"/>
    </source>
</evidence>
<dbReference type="SUPFAM" id="SSF53807">
    <property type="entry name" value="Helical backbone' metal receptor"/>
    <property type="match status" value="1"/>
</dbReference>
<dbReference type="PANTHER" id="PTHR30535:SF34">
    <property type="entry name" value="MOLYBDATE-BINDING PROTEIN MOLA"/>
    <property type="match status" value="1"/>
</dbReference>
<organism evidence="3 4">
    <name type="scientific">Dysgonomonas capnocytophagoides</name>
    <dbReference type="NCBI Taxonomy" id="45254"/>
    <lineage>
        <taxon>Bacteria</taxon>
        <taxon>Pseudomonadati</taxon>
        <taxon>Bacteroidota</taxon>
        <taxon>Bacteroidia</taxon>
        <taxon>Bacteroidales</taxon>
        <taxon>Dysgonomonadaceae</taxon>
        <taxon>Dysgonomonas</taxon>
    </lineage>
</organism>
<dbReference type="AlphaFoldDB" id="A0A4Y8KYU1"/>
<dbReference type="STRING" id="1121485.GCA_000426485_03103"/>
<gene>
    <name evidence="3" type="ORF">E2605_12365</name>
</gene>
<dbReference type="EMBL" id="SOML01000007">
    <property type="protein sequence ID" value="TFD95623.1"/>
    <property type="molecule type" value="Genomic_DNA"/>
</dbReference>
<dbReference type="PANTHER" id="PTHR30535">
    <property type="entry name" value="VITAMIN B12-BINDING PROTEIN"/>
    <property type="match status" value="1"/>
</dbReference>
<comment type="caution">
    <text evidence="3">The sequence shown here is derived from an EMBL/GenBank/DDBJ whole genome shotgun (WGS) entry which is preliminary data.</text>
</comment>
<dbReference type="Proteomes" id="UP000297861">
    <property type="component" value="Unassembled WGS sequence"/>
</dbReference>
<proteinExistence type="predicted"/>
<dbReference type="PROSITE" id="PS51257">
    <property type="entry name" value="PROKAR_LIPOPROTEIN"/>
    <property type="match status" value="1"/>
</dbReference>
<dbReference type="RefSeq" id="WP_026626928.1">
    <property type="nucleotide sequence ID" value="NZ_AP028867.1"/>
</dbReference>
<accession>A0A4Y8KYU1</accession>
<evidence type="ECO:0000313" key="4">
    <source>
        <dbReference type="Proteomes" id="UP000297861"/>
    </source>
</evidence>
<dbReference type="Gene3D" id="3.40.50.1980">
    <property type="entry name" value="Nitrogenase molybdenum iron protein domain"/>
    <property type="match status" value="2"/>
</dbReference>
<dbReference type="InterPro" id="IPR050902">
    <property type="entry name" value="ABC_Transporter_SBP"/>
</dbReference>
<dbReference type="GO" id="GO:0071281">
    <property type="term" value="P:cellular response to iron ion"/>
    <property type="evidence" value="ECO:0007669"/>
    <property type="project" value="TreeGrafter"/>
</dbReference>
<dbReference type="InterPro" id="IPR002491">
    <property type="entry name" value="ABC_transptr_periplasmic_BD"/>
</dbReference>
<keyword evidence="1" id="KW-0732">Signal</keyword>
<evidence type="ECO:0000259" key="2">
    <source>
        <dbReference type="PROSITE" id="PS50983"/>
    </source>
</evidence>
<protein>
    <submittedName>
        <fullName evidence="3">ABC transporter substrate-binding protein</fullName>
    </submittedName>
</protein>
<reference evidence="3 4" key="1">
    <citation type="submission" date="2019-03" db="EMBL/GenBank/DDBJ databases">
        <title>San Antonio Military Medical Center submission to MRSN (WRAIR), pending publication.</title>
        <authorList>
            <person name="Blyth D.M."/>
            <person name="Mccarthy S.L."/>
            <person name="Schall S.E."/>
            <person name="Stam J.A."/>
            <person name="Ong A.C."/>
            <person name="Mcgann P.T."/>
        </authorList>
    </citation>
    <scope>NUCLEOTIDE SEQUENCE [LARGE SCALE GENOMIC DNA]</scope>
    <source>
        <strain evidence="3 4">MRSN571793</strain>
    </source>
</reference>
<name>A0A4Y8KYU1_9BACT</name>
<feature type="chain" id="PRO_5021436952" evidence="1">
    <location>
        <begin position="16"/>
        <end position="377"/>
    </location>
</feature>
<feature type="signal peptide" evidence="1">
    <location>
        <begin position="1"/>
        <end position="15"/>
    </location>
</feature>
<dbReference type="Pfam" id="PF01497">
    <property type="entry name" value="Peripla_BP_2"/>
    <property type="match status" value="1"/>
</dbReference>
<dbReference type="PROSITE" id="PS50983">
    <property type="entry name" value="FE_B12_PBP"/>
    <property type="match status" value="1"/>
</dbReference>
<sequence length="377" mass="42691">MRYSFILFLSVVLFAACSGSGTQSGGHSLGVEDSVYTVRYAKGFKVKIFPEYKEVTVVDPWDSTKILQRYILVDKKKELPKNLPEGTLIRTPLSKVVAYSTIHCATLDELGVISTVKGVCEPGYIDIDYIQNGVRNGSIADLGQAANPVIEKIVDSDPEAILATPIQGRTYGSVDKTGIPIIETPDYMEPLPLGRAEWIRFYSLFFATEEKTDSLFNITVSNYNEIKEKVAHVKERPSVFIDLMYGNVWYTSGGESFISRMLSDAGATYAWHDNGKVESVPLAFEQVLEHAGETEFWLIKYNNPIDLTYSGLAKEYKPYSYFSAFKNRNIYECNAGKTPYYEDLPIHPDYILQDFAYVFHPDLFPGYTPRYYHKMKE</sequence>
<feature type="domain" description="Fe/B12 periplasmic-binding" evidence="2">
    <location>
        <begin position="95"/>
        <end position="363"/>
    </location>
</feature>
<dbReference type="OrthoDB" id="9812528at2"/>